<evidence type="ECO:0000313" key="2">
    <source>
        <dbReference type="EMBL" id="GAQ80145.1"/>
    </source>
</evidence>
<proteinExistence type="predicted"/>
<protein>
    <submittedName>
        <fullName evidence="2">Uncharacterized protein</fullName>
    </submittedName>
</protein>
<reference evidence="2 3" key="1">
    <citation type="journal article" date="2014" name="Nat. Commun.">
        <title>Klebsormidium flaccidum genome reveals primary factors for plant terrestrial adaptation.</title>
        <authorList>
            <person name="Hori K."/>
            <person name="Maruyama F."/>
            <person name="Fujisawa T."/>
            <person name="Togashi T."/>
            <person name="Yamamoto N."/>
            <person name="Seo M."/>
            <person name="Sato S."/>
            <person name="Yamada T."/>
            <person name="Mori H."/>
            <person name="Tajima N."/>
            <person name="Moriyama T."/>
            <person name="Ikeuchi M."/>
            <person name="Watanabe M."/>
            <person name="Wada H."/>
            <person name="Kobayashi K."/>
            <person name="Saito M."/>
            <person name="Masuda T."/>
            <person name="Sasaki-Sekimoto Y."/>
            <person name="Mashiguchi K."/>
            <person name="Awai K."/>
            <person name="Shimojima M."/>
            <person name="Masuda S."/>
            <person name="Iwai M."/>
            <person name="Nobusawa T."/>
            <person name="Narise T."/>
            <person name="Kondo S."/>
            <person name="Saito H."/>
            <person name="Sato R."/>
            <person name="Murakawa M."/>
            <person name="Ihara Y."/>
            <person name="Oshima-Yamada Y."/>
            <person name="Ohtaka K."/>
            <person name="Satoh M."/>
            <person name="Sonobe K."/>
            <person name="Ishii M."/>
            <person name="Ohtani R."/>
            <person name="Kanamori-Sato M."/>
            <person name="Honoki R."/>
            <person name="Miyazaki D."/>
            <person name="Mochizuki H."/>
            <person name="Umetsu J."/>
            <person name="Higashi K."/>
            <person name="Shibata D."/>
            <person name="Kamiya Y."/>
            <person name="Sato N."/>
            <person name="Nakamura Y."/>
            <person name="Tabata S."/>
            <person name="Ida S."/>
            <person name="Kurokawa K."/>
            <person name="Ohta H."/>
        </authorList>
    </citation>
    <scope>NUCLEOTIDE SEQUENCE [LARGE SCALE GENOMIC DNA]</scope>
    <source>
        <strain evidence="2 3">NIES-2285</strain>
    </source>
</reference>
<accession>A0A1Y1HNC6</accession>
<dbReference type="EMBL" id="DF236996">
    <property type="protein sequence ID" value="GAQ80145.1"/>
    <property type="molecule type" value="Genomic_DNA"/>
</dbReference>
<dbReference type="AlphaFoldDB" id="A0A1Y1HNC6"/>
<evidence type="ECO:0000313" key="3">
    <source>
        <dbReference type="Proteomes" id="UP000054558"/>
    </source>
</evidence>
<feature type="region of interest" description="Disordered" evidence="1">
    <location>
        <begin position="17"/>
        <end position="51"/>
    </location>
</feature>
<evidence type="ECO:0000256" key="1">
    <source>
        <dbReference type="SAM" id="MobiDB-lite"/>
    </source>
</evidence>
<sequence length="219" mass="24208">MPLQSFFSCFRPHQIGRESGLGENNSDAAPRPPHVLNSDPLPDANAPSDQRTRSLAAVVAGRSSLTDANVAEVQSTDVPAHSELRDSLIIEPLHGPEINVSEVEEAAPVSWMGRETLEKMLDVILVLRQRGGLATSDVGCLRCVSRTLRDSPVTSVSPVDRLTFMVERLAAKQRTLIEGNRKLKNIVRQVTLESGLFYRTFRNPFGHIDKSLQQYLDEP</sequence>
<name>A0A1Y1HNC6_KLENI</name>
<dbReference type="Proteomes" id="UP000054558">
    <property type="component" value="Unassembled WGS sequence"/>
</dbReference>
<keyword evidence="3" id="KW-1185">Reference proteome</keyword>
<organism evidence="2 3">
    <name type="scientific">Klebsormidium nitens</name>
    <name type="common">Green alga</name>
    <name type="synonym">Ulothrix nitens</name>
    <dbReference type="NCBI Taxonomy" id="105231"/>
    <lineage>
        <taxon>Eukaryota</taxon>
        <taxon>Viridiplantae</taxon>
        <taxon>Streptophyta</taxon>
        <taxon>Klebsormidiophyceae</taxon>
        <taxon>Klebsormidiales</taxon>
        <taxon>Klebsormidiaceae</taxon>
        <taxon>Klebsormidium</taxon>
    </lineage>
</organism>
<gene>
    <name evidence="2" type="ORF">KFL_000470185</name>
</gene>